<organism evidence="4 5">
    <name type="scientific">Gossypium anomalum</name>
    <dbReference type="NCBI Taxonomy" id="47600"/>
    <lineage>
        <taxon>Eukaryota</taxon>
        <taxon>Viridiplantae</taxon>
        <taxon>Streptophyta</taxon>
        <taxon>Embryophyta</taxon>
        <taxon>Tracheophyta</taxon>
        <taxon>Spermatophyta</taxon>
        <taxon>Magnoliopsida</taxon>
        <taxon>eudicotyledons</taxon>
        <taxon>Gunneridae</taxon>
        <taxon>Pentapetalae</taxon>
        <taxon>rosids</taxon>
        <taxon>malvids</taxon>
        <taxon>Malvales</taxon>
        <taxon>Malvaceae</taxon>
        <taxon>Malvoideae</taxon>
        <taxon>Gossypium</taxon>
    </lineage>
</organism>
<reference evidence="4 5" key="1">
    <citation type="journal article" date="2021" name="bioRxiv">
        <title>The Gossypium anomalum genome as a resource for cotton improvement and evolutionary analysis of hybrid incompatibility.</title>
        <authorList>
            <person name="Grover C.E."/>
            <person name="Yuan D."/>
            <person name="Arick M.A."/>
            <person name="Miller E.R."/>
            <person name="Hu G."/>
            <person name="Peterson D.G."/>
            <person name="Wendel J.F."/>
            <person name="Udall J.A."/>
        </authorList>
    </citation>
    <scope>NUCLEOTIDE SEQUENCE [LARGE SCALE GENOMIC DNA]</scope>
    <source>
        <strain evidence="4">JFW-Udall</strain>
        <tissue evidence="4">Leaf</tissue>
    </source>
</reference>
<accession>A0A8J5Z7L3</accession>
<evidence type="ECO:0000259" key="3">
    <source>
        <dbReference type="PROSITE" id="PS50158"/>
    </source>
</evidence>
<dbReference type="Pfam" id="PF14392">
    <property type="entry name" value="zf-CCHC_4"/>
    <property type="match status" value="1"/>
</dbReference>
<proteinExistence type="predicted"/>
<keyword evidence="1" id="KW-0863">Zinc-finger</keyword>
<dbReference type="AlphaFoldDB" id="A0A8J5Z7L3"/>
<dbReference type="Proteomes" id="UP000701853">
    <property type="component" value="Chromosome 5"/>
</dbReference>
<dbReference type="InterPro" id="IPR001878">
    <property type="entry name" value="Znf_CCHC"/>
</dbReference>
<dbReference type="GO" id="GO:0003676">
    <property type="term" value="F:nucleic acid binding"/>
    <property type="evidence" value="ECO:0007669"/>
    <property type="project" value="InterPro"/>
</dbReference>
<dbReference type="GO" id="GO:0008270">
    <property type="term" value="F:zinc ion binding"/>
    <property type="evidence" value="ECO:0007669"/>
    <property type="project" value="UniProtKB-KW"/>
</dbReference>
<comment type="caution">
    <text evidence="4">The sequence shown here is derived from an EMBL/GenBank/DDBJ whole genome shotgun (WGS) entry which is preliminary data.</text>
</comment>
<keyword evidence="1" id="KW-0862">Zinc</keyword>
<dbReference type="InterPro" id="IPR040256">
    <property type="entry name" value="At4g02000-like"/>
</dbReference>
<dbReference type="InterPro" id="IPR036875">
    <property type="entry name" value="Znf_CCHC_sf"/>
</dbReference>
<evidence type="ECO:0000256" key="1">
    <source>
        <dbReference type="PROSITE-ProRule" id="PRU00047"/>
    </source>
</evidence>
<sequence length="201" mass="22846">MRIRVCLDVSAPLKRKKKIQIGKDTNVYACFQYEKLSLFCFICGKLGHGESYCPVRLRIEPANIVFGWDLSLRAVAQRKSSVTSRSQWSSENVEKNSQGSKWVNDSGSNFGGDSRDQYSNPNLLPLKYNQLISNKGYVNWRNLGSGALNATDGDNGPMNLMLEEENDPLFHLKDGHFKDELRRNWNDIFRNVPDKLGKLGQ</sequence>
<feature type="domain" description="CCHC-type" evidence="3">
    <location>
        <begin position="40"/>
        <end position="54"/>
    </location>
</feature>
<feature type="region of interest" description="Disordered" evidence="2">
    <location>
        <begin position="85"/>
        <end position="116"/>
    </location>
</feature>
<protein>
    <recommendedName>
        <fullName evidence="3">CCHC-type domain-containing protein</fullName>
    </recommendedName>
</protein>
<name>A0A8J5Z7L3_9ROSI</name>
<dbReference type="PANTHER" id="PTHR31286:SF153">
    <property type="entry name" value="DUF4283 DOMAIN PROTEIN"/>
    <property type="match status" value="1"/>
</dbReference>
<evidence type="ECO:0000313" key="5">
    <source>
        <dbReference type="Proteomes" id="UP000701853"/>
    </source>
</evidence>
<dbReference type="EMBL" id="JAHUZN010000005">
    <property type="protein sequence ID" value="KAG8492342.1"/>
    <property type="molecule type" value="Genomic_DNA"/>
</dbReference>
<feature type="compositionally biased region" description="Polar residues" evidence="2">
    <location>
        <begin position="85"/>
        <end position="108"/>
    </location>
</feature>
<dbReference type="OrthoDB" id="994204at2759"/>
<keyword evidence="5" id="KW-1185">Reference proteome</keyword>
<evidence type="ECO:0000256" key="2">
    <source>
        <dbReference type="SAM" id="MobiDB-lite"/>
    </source>
</evidence>
<gene>
    <name evidence="4" type="ORF">CXB51_009675</name>
</gene>
<dbReference type="PANTHER" id="PTHR31286">
    <property type="entry name" value="GLYCINE-RICH CELL WALL STRUCTURAL PROTEIN 1.8-LIKE"/>
    <property type="match status" value="1"/>
</dbReference>
<dbReference type="InterPro" id="IPR025836">
    <property type="entry name" value="Zn_knuckle_CX2CX4HX4C"/>
</dbReference>
<evidence type="ECO:0000313" key="4">
    <source>
        <dbReference type="EMBL" id="KAG8492342.1"/>
    </source>
</evidence>
<dbReference type="SUPFAM" id="SSF57756">
    <property type="entry name" value="Retrovirus zinc finger-like domains"/>
    <property type="match status" value="1"/>
</dbReference>
<keyword evidence="1" id="KW-0479">Metal-binding</keyword>
<dbReference type="PROSITE" id="PS50158">
    <property type="entry name" value="ZF_CCHC"/>
    <property type="match status" value="1"/>
</dbReference>